<dbReference type="Proteomes" id="UP000828390">
    <property type="component" value="Unassembled WGS sequence"/>
</dbReference>
<organism evidence="1 2">
    <name type="scientific">Dreissena polymorpha</name>
    <name type="common">Zebra mussel</name>
    <name type="synonym">Mytilus polymorpha</name>
    <dbReference type="NCBI Taxonomy" id="45954"/>
    <lineage>
        <taxon>Eukaryota</taxon>
        <taxon>Metazoa</taxon>
        <taxon>Spiralia</taxon>
        <taxon>Lophotrochozoa</taxon>
        <taxon>Mollusca</taxon>
        <taxon>Bivalvia</taxon>
        <taxon>Autobranchia</taxon>
        <taxon>Heteroconchia</taxon>
        <taxon>Euheterodonta</taxon>
        <taxon>Imparidentia</taxon>
        <taxon>Neoheterodontei</taxon>
        <taxon>Myida</taxon>
        <taxon>Dreissenoidea</taxon>
        <taxon>Dreissenidae</taxon>
        <taxon>Dreissena</taxon>
    </lineage>
</organism>
<evidence type="ECO:0000313" key="2">
    <source>
        <dbReference type="Proteomes" id="UP000828390"/>
    </source>
</evidence>
<sequence length="62" mass="6972">MNEYNARMMDKYDYASSKFQDIIVTGYREAVSNKQAGIHLTLSHFLCGLNILAANKLSGIMN</sequence>
<gene>
    <name evidence="1" type="ORF">DPMN_150696</name>
</gene>
<reference evidence="1" key="2">
    <citation type="submission" date="2020-11" db="EMBL/GenBank/DDBJ databases">
        <authorList>
            <person name="McCartney M.A."/>
            <person name="Auch B."/>
            <person name="Kono T."/>
            <person name="Mallez S."/>
            <person name="Becker A."/>
            <person name="Gohl D.M."/>
            <person name="Silverstein K.A.T."/>
            <person name="Koren S."/>
            <person name="Bechman K.B."/>
            <person name="Herman A."/>
            <person name="Abrahante J.E."/>
            <person name="Garbe J."/>
        </authorList>
    </citation>
    <scope>NUCLEOTIDE SEQUENCE</scope>
    <source>
        <strain evidence="1">Duluth1</strain>
        <tissue evidence="1">Whole animal</tissue>
    </source>
</reference>
<proteinExistence type="predicted"/>
<comment type="caution">
    <text evidence="1">The sequence shown here is derived from an EMBL/GenBank/DDBJ whole genome shotgun (WGS) entry which is preliminary data.</text>
</comment>
<name>A0A9D4J2A5_DREPO</name>
<dbReference type="EMBL" id="JAIWYP010000007">
    <property type="protein sequence ID" value="KAH3797121.1"/>
    <property type="molecule type" value="Genomic_DNA"/>
</dbReference>
<evidence type="ECO:0000313" key="1">
    <source>
        <dbReference type="EMBL" id="KAH3797121.1"/>
    </source>
</evidence>
<reference evidence="1" key="1">
    <citation type="journal article" date="2019" name="bioRxiv">
        <title>The Genome of the Zebra Mussel, Dreissena polymorpha: A Resource for Invasive Species Research.</title>
        <authorList>
            <person name="McCartney M.A."/>
            <person name="Auch B."/>
            <person name="Kono T."/>
            <person name="Mallez S."/>
            <person name="Zhang Y."/>
            <person name="Obille A."/>
            <person name="Becker A."/>
            <person name="Abrahante J.E."/>
            <person name="Garbe J."/>
            <person name="Badalamenti J.P."/>
            <person name="Herman A."/>
            <person name="Mangelson H."/>
            <person name="Liachko I."/>
            <person name="Sullivan S."/>
            <person name="Sone E.D."/>
            <person name="Koren S."/>
            <person name="Silverstein K.A.T."/>
            <person name="Beckman K.B."/>
            <person name="Gohl D.M."/>
        </authorList>
    </citation>
    <scope>NUCLEOTIDE SEQUENCE</scope>
    <source>
        <strain evidence="1">Duluth1</strain>
        <tissue evidence="1">Whole animal</tissue>
    </source>
</reference>
<protein>
    <submittedName>
        <fullName evidence="1">Uncharacterized protein</fullName>
    </submittedName>
</protein>
<keyword evidence="2" id="KW-1185">Reference proteome</keyword>
<accession>A0A9D4J2A5</accession>
<dbReference type="AlphaFoldDB" id="A0A9D4J2A5"/>